<dbReference type="GO" id="GO:0005743">
    <property type="term" value="C:mitochondrial inner membrane"/>
    <property type="evidence" value="ECO:0007669"/>
    <property type="project" value="UniProtKB-SubCell"/>
</dbReference>
<dbReference type="GO" id="GO:0046872">
    <property type="term" value="F:metal ion binding"/>
    <property type="evidence" value="ECO:0007669"/>
    <property type="project" value="UniProtKB-KW"/>
</dbReference>
<dbReference type="Proteomes" id="UP000515154">
    <property type="component" value="Linkage group LG5"/>
</dbReference>
<keyword evidence="7 8" id="KW-1015">Disulfide bond</keyword>
<keyword evidence="3" id="KW-0862">Zinc</keyword>
<keyword evidence="5 8" id="KW-0811">Translocation</keyword>
<accession>A0A7E6ET37</accession>
<dbReference type="AlphaFoldDB" id="A0A7E6ET37"/>
<evidence type="ECO:0000256" key="8">
    <source>
        <dbReference type="RuleBase" id="RU367043"/>
    </source>
</evidence>
<feature type="compositionally biased region" description="Polar residues" evidence="9">
    <location>
        <begin position="81"/>
        <end position="93"/>
    </location>
</feature>
<comment type="domain">
    <text evidence="8">The twin CX3C motif contains 4 conserved Cys residues that form 2 disulfide bonds in the mitochondrial intermembrane space.</text>
</comment>
<evidence type="ECO:0000313" key="11">
    <source>
        <dbReference type="Proteomes" id="UP000515154"/>
    </source>
</evidence>
<gene>
    <name evidence="12" type="primary">LOC115212390</name>
</gene>
<comment type="function">
    <text evidence="8">Mitochondrial intermembrane chaperone that participates in the import and insertion of some multi-pass transmembrane proteins into the mitochondrial inner membrane. Also required for the transfer of beta-barrel precursors from the TOM complex to the sorting and assembly machinery (SAM complex) of the outer membrane. Acts as a chaperone-like protein that protects the hydrophobic precursors from aggregation and guide them through the mitochondrial intermembrane space.</text>
</comment>
<dbReference type="InterPro" id="IPR035427">
    <property type="entry name" value="Tim10-like_dom_sf"/>
</dbReference>
<evidence type="ECO:0000256" key="9">
    <source>
        <dbReference type="SAM" id="MobiDB-lite"/>
    </source>
</evidence>
<evidence type="ECO:0000256" key="1">
    <source>
        <dbReference type="ARBA" id="ARBA00022448"/>
    </source>
</evidence>
<keyword evidence="8" id="KW-0472">Membrane</keyword>
<keyword evidence="11" id="KW-1185">Reference proteome</keyword>
<dbReference type="InterPro" id="IPR004217">
    <property type="entry name" value="Tim10-like"/>
</dbReference>
<evidence type="ECO:0000313" key="12">
    <source>
        <dbReference type="RefSeq" id="XP_036358836.1"/>
    </source>
</evidence>
<keyword evidence="1 8" id="KW-0813">Transport</keyword>
<evidence type="ECO:0000256" key="6">
    <source>
        <dbReference type="ARBA" id="ARBA00023128"/>
    </source>
</evidence>
<evidence type="ECO:0000256" key="7">
    <source>
        <dbReference type="ARBA" id="ARBA00023157"/>
    </source>
</evidence>
<dbReference type="Pfam" id="PF02953">
    <property type="entry name" value="zf-Tim10_DDP"/>
    <property type="match status" value="1"/>
</dbReference>
<dbReference type="InterPro" id="IPR050673">
    <property type="entry name" value="Mito_inner_translocase_sub"/>
</dbReference>
<proteinExistence type="inferred from homology"/>
<dbReference type="GO" id="GO:0015031">
    <property type="term" value="P:protein transport"/>
    <property type="evidence" value="ECO:0007669"/>
    <property type="project" value="UniProtKB-KW"/>
</dbReference>
<evidence type="ECO:0000259" key="10">
    <source>
        <dbReference type="Pfam" id="PF02953"/>
    </source>
</evidence>
<keyword evidence="8" id="KW-0143">Chaperone</keyword>
<keyword evidence="6 8" id="KW-0496">Mitochondrion</keyword>
<evidence type="ECO:0000256" key="4">
    <source>
        <dbReference type="ARBA" id="ARBA00022927"/>
    </source>
</evidence>
<evidence type="ECO:0000256" key="3">
    <source>
        <dbReference type="ARBA" id="ARBA00022833"/>
    </source>
</evidence>
<evidence type="ECO:0000256" key="2">
    <source>
        <dbReference type="ARBA" id="ARBA00022723"/>
    </source>
</evidence>
<keyword evidence="4 8" id="KW-0653">Protein transport</keyword>
<feature type="region of interest" description="Disordered" evidence="9">
    <location>
        <begin position="66"/>
        <end position="93"/>
    </location>
</feature>
<comment type="subunit">
    <text evidence="8">Heterohexamer.</text>
</comment>
<dbReference type="PANTHER" id="PTHR13172">
    <property type="entry name" value="MITOCHONDRIAL IMPORT INNER MEMBRANE TRANSLOCASE SUBUNIT TIM9B"/>
    <property type="match status" value="1"/>
</dbReference>
<comment type="subcellular location">
    <subcellularLocation>
        <location evidence="8">Mitochondrion inner membrane</location>
        <topology evidence="8">Peripheral membrane protein</topology>
        <orientation evidence="8">Intermembrane side</orientation>
    </subcellularLocation>
</comment>
<comment type="similarity">
    <text evidence="8">Belongs to the small Tim family.</text>
</comment>
<name>A0A7E6ET37_9MOLL</name>
<dbReference type="Gene3D" id="1.10.287.810">
    <property type="entry name" value="Mitochondrial import inner membrane translocase subunit tim13 like domains"/>
    <property type="match status" value="1"/>
</dbReference>
<protein>
    <recommendedName>
        <fullName evidence="8">Mitochondrial import inner membrane translocase subunit</fullName>
    </recommendedName>
</protein>
<evidence type="ECO:0000256" key="5">
    <source>
        <dbReference type="ARBA" id="ARBA00023010"/>
    </source>
</evidence>
<keyword evidence="2" id="KW-0479">Metal-binding</keyword>
<organism evidence="11 12">
    <name type="scientific">Octopus sinensis</name>
    <name type="common">East Asian common octopus</name>
    <dbReference type="NCBI Taxonomy" id="2607531"/>
    <lineage>
        <taxon>Eukaryota</taxon>
        <taxon>Metazoa</taxon>
        <taxon>Spiralia</taxon>
        <taxon>Lophotrochozoa</taxon>
        <taxon>Mollusca</taxon>
        <taxon>Cephalopoda</taxon>
        <taxon>Coleoidea</taxon>
        <taxon>Octopodiformes</taxon>
        <taxon>Octopoda</taxon>
        <taxon>Incirrata</taxon>
        <taxon>Octopodidae</taxon>
        <taxon>Octopus</taxon>
    </lineage>
</organism>
<reference evidence="12" key="1">
    <citation type="submission" date="2025-08" db="UniProtKB">
        <authorList>
            <consortium name="RefSeq"/>
        </authorList>
    </citation>
    <scope>IDENTIFICATION</scope>
</reference>
<feature type="domain" description="Tim10-like" evidence="10">
    <location>
        <begin position="4"/>
        <end position="60"/>
    </location>
</feature>
<sequence>MLHIQVKDFLLLYNKLTEQCFQNCVSIFFENKIEHFEASCLESCTDRYVAFNQRLMKVFMEHQKSRQEQTGGALSPITAGISPNQSQNEPTES</sequence>
<dbReference type="RefSeq" id="XP_036358836.1">
    <property type="nucleotide sequence ID" value="XM_036502943.1"/>
</dbReference>
<keyword evidence="8" id="KW-0999">Mitochondrion inner membrane</keyword>
<dbReference type="SUPFAM" id="SSF144122">
    <property type="entry name" value="Tim10-like"/>
    <property type="match status" value="1"/>
</dbReference>